<evidence type="ECO:0000313" key="10">
    <source>
        <dbReference type="EMBL" id="KAA6404441.1"/>
    </source>
</evidence>
<dbReference type="EC" id="2.7.11.1" evidence="1"/>
<dbReference type="Gene3D" id="1.10.510.10">
    <property type="entry name" value="Transferase(Phosphotransferase) domain 1"/>
    <property type="match status" value="1"/>
</dbReference>
<dbReference type="PIRSF" id="PIRSF000654">
    <property type="entry name" value="Integrin-linked_kinase"/>
    <property type="match status" value="1"/>
</dbReference>
<dbReference type="PROSITE" id="PS50011">
    <property type="entry name" value="PROTEIN_KINASE_DOM"/>
    <property type="match status" value="1"/>
</dbReference>
<dbReference type="InterPro" id="IPR011009">
    <property type="entry name" value="Kinase-like_dom_sf"/>
</dbReference>
<evidence type="ECO:0000256" key="1">
    <source>
        <dbReference type="ARBA" id="ARBA00012513"/>
    </source>
</evidence>
<keyword evidence="5 10" id="KW-0418">Kinase</keyword>
<evidence type="ECO:0000256" key="4">
    <source>
        <dbReference type="ARBA" id="ARBA00022741"/>
    </source>
</evidence>
<name>A0A5J4XAW9_9EUKA</name>
<dbReference type="PANTHER" id="PTHR44899:SF10">
    <property type="entry name" value="NIMA-RELATED KINASE 2"/>
    <property type="match status" value="1"/>
</dbReference>
<comment type="caution">
    <text evidence="10">The sequence shown here is derived from an EMBL/GenBank/DDBJ whole genome shotgun (WGS) entry which is preliminary data.</text>
</comment>
<dbReference type="PANTHER" id="PTHR44899">
    <property type="entry name" value="CAMK FAMILY PROTEIN KINASE"/>
    <property type="match status" value="1"/>
</dbReference>
<comment type="catalytic activity">
    <reaction evidence="8">
        <text>L-seryl-[protein] + ATP = O-phospho-L-seryl-[protein] + ADP + H(+)</text>
        <dbReference type="Rhea" id="RHEA:17989"/>
        <dbReference type="Rhea" id="RHEA-COMP:9863"/>
        <dbReference type="Rhea" id="RHEA-COMP:11604"/>
        <dbReference type="ChEBI" id="CHEBI:15378"/>
        <dbReference type="ChEBI" id="CHEBI:29999"/>
        <dbReference type="ChEBI" id="CHEBI:30616"/>
        <dbReference type="ChEBI" id="CHEBI:83421"/>
        <dbReference type="ChEBI" id="CHEBI:456216"/>
        <dbReference type="EC" id="2.7.11.1"/>
    </reaction>
</comment>
<keyword evidence="2" id="KW-0723">Serine/threonine-protein kinase</keyword>
<sequence>MELETPQYQDFEIVKKLFGGAMGKTFLVRLKATGVLYVMKRVDYLDENDKRMADEEVEQTRQLSSRYTVHLVCSFVDRCDLYQITEYCSHGDLRKQIAELQKLPEEEHLNRVYQLFAQIILALDHLHSHEVVHRDIKPENIFVMEDGSVRLGDFGLAKDMTEKDYATIAGTKMYMAAEVWMVKRMDYCSDIYATGVVIYELLTGSHPFAADSEQEMIEKIRKGDVQQIPQYVPPVLKKLLLNMLSPV</sequence>
<evidence type="ECO:0000256" key="5">
    <source>
        <dbReference type="ARBA" id="ARBA00022777"/>
    </source>
</evidence>
<keyword evidence="4" id="KW-0547">Nucleotide-binding</keyword>
<keyword evidence="3" id="KW-0808">Transferase</keyword>
<dbReference type="InterPro" id="IPR051131">
    <property type="entry name" value="NEK_Ser/Thr_kinase_NIMA"/>
</dbReference>
<dbReference type="AlphaFoldDB" id="A0A5J4XAW9"/>
<dbReference type="Pfam" id="PF00069">
    <property type="entry name" value="Pkinase"/>
    <property type="match status" value="1"/>
</dbReference>
<dbReference type="OrthoDB" id="68483at2759"/>
<evidence type="ECO:0000256" key="2">
    <source>
        <dbReference type="ARBA" id="ARBA00022527"/>
    </source>
</evidence>
<evidence type="ECO:0000256" key="8">
    <source>
        <dbReference type="ARBA" id="ARBA00048679"/>
    </source>
</evidence>
<protein>
    <recommendedName>
        <fullName evidence="1">non-specific serine/threonine protein kinase</fullName>
        <ecNumber evidence="1">2.7.11.1</ecNumber>
    </recommendedName>
</protein>
<evidence type="ECO:0000256" key="7">
    <source>
        <dbReference type="ARBA" id="ARBA00047899"/>
    </source>
</evidence>
<comment type="catalytic activity">
    <reaction evidence="7">
        <text>L-threonyl-[protein] + ATP = O-phospho-L-threonyl-[protein] + ADP + H(+)</text>
        <dbReference type="Rhea" id="RHEA:46608"/>
        <dbReference type="Rhea" id="RHEA-COMP:11060"/>
        <dbReference type="Rhea" id="RHEA-COMP:11605"/>
        <dbReference type="ChEBI" id="CHEBI:15378"/>
        <dbReference type="ChEBI" id="CHEBI:30013"/>
        <dbReference type="ChEBI" id="CHEBI:30616"/>
        <dbReference type="ChEBI" id="CHEBI:61977"/>
        <dbReference type="ChEBI" id="CHEBI:456216"/>
        <dbReference type="EC" id="2.7.11.1"/>
    </reaction>
</comment>
<dbReference type="PROSITE" id="PS00108">
    <property type="entry name" value="PROTEIN_KINASE_ST"/>
    <property type="match status" value="1"/>
</dbReference>
<evidence type="ECO:0000256" key="6">
    <source>
        <dbReference type="ARBA" id="ARBA00022840"/>
    </source>
</evidence>
<dbReference type="GO" id="GO:0005524">
    <property type="term" value="F:ATP binding"/>
    <property type="evidence" value="ECO:0007669"/>
    <property type="project" value="UniProtKB-KW"/>
</dbReference>
<organism evidence="10 11">
    <name type="scientific">Streblomastix strix</name>
    <dbReference type="NCBI Taxonomy" id="222440"/>
    <lineage>
        <taxon>Eukaryota</taxon>
        <taxon>Metamonada</taxon>
        <taxon>Preaxostyla</taxon>
        <taxon>Oxymonadida</taxon>
        <taxon>Streblomastigidae</taxon>
        <taxon>Streblomastix</taxon>
    </lineage>
</organism>
<dbReference type="EMBL" id="SNRW01000002">
    <property type="protein sequence ID" value="KAA6404441.1"/>
    <property type="molecule type" value="Genomic_DNA"/>
</dbReference>
<gene>
    <name evidence="10" type="ORF">EZS28_000027</name>
</gene>
<evidence type="ECO:0000259" key="9">
    <source>
        <dbReference type="PROSITE" id="PS50011"/>
    </source>
</evidence>
<accession>A0A5J4XAW9</accession>
<reference evidence="10 11" key="1">
    <citation type="submission" date="2019-03" db="EMBL/GenBank/DDBJ databases">
        <title>Single cell metagenomics reveals metabolic interactions within the superorganism composed of flagellate Streblomastix strix and complex community of Bacteroidetes bacteria on its surface.</title>
        <authorList>
            <person name="Treitli S.C."/>
            <person name="Kolisko M."/>
            <person name="Husnik F."/>
            <person name="Keeling P."/>
            <person name="Hampl V."/>
        </authorList>
    </citation>
    <scope>NUCLEOTIDE SEQUENCE [LARGE SCALE GENOMIC DNA]</scope>
    <source>
        <strain evidence="10">ST1C</strain>
    </source>
</reference>
<feature type="domain" description="Protein kinase" evidence="9">
    <location>
        <begin position="11"/>
        <end position="247"/>
    </location>
</feature>
<dbReference type="SMART" id="SM00220">
    <property type="entry name" value="S_TKc"/>
    <property type="match status" value="1"/>
</dbReference>
<dbReference type="SUPFAM" id="SSF56112">
    <property type="entry name" value="Protein kinase-like (PK-like)"/>
    <property type="match status" value="1"/>
</dbReference>
<keyword evidence="6" id="KW-0067">ATP-binding</keyword>
<dbReference type="InterPro" id="IPR008271">
    <property type="entry name" value="Ser/Thr_kinase_AS"/>
</dbReference>
<dbReference type="InterPro" id="IPR000719">
    <property type="entry name" value="Prot_kinase_dom"/>
</dbReference>
<dbReference type="Proteomes" id="UP000324800">
    <property type="component" value="Unassembled WGS sequence"/>
</dbReference>
<evidence type="ECO:0000313" key="11">
    <source>
        <dbReference type="Proteomes" id="UP000324800"/>
    </source>
</evidence>
<evidence type="ECO:0000256" key="3">
    <source>
        <dbReference type="ARBA" id="ARBA00022679"/>
    </source>
</evidence>
<dbReference type="GO" id="GO:0004674">
    <property type="term" value="F:protein serine/threonine kinase activity"/>
    <property type="evidence" value="ECO:0007669"/>
    <property type="project" value="UniProtKB-KW"/>
</dbReference>
<proteinExistence type="predicted"/>